<sequence>MYRYNHYVWGSPLSPSEKLLLLYVLDRCDENGTCWPSLNTISRDTGFSRRGVIQILERLRALGVLSWHVAEEGGERGPRIYRVHIERIRALGGERSAPGGEHSAPPGETTAPGVVNGVHHLGNLVHQGGAPDARGVVNGVHHLGNLVHQGGAPDARGVVHAVHSNHPIEPNKEPPTTTPPFIPPQSHPDAEPQGGGGGGEKATNASRSGEPNQASLEGFRAAGETLHEDPAVLAAWEARRVDRIPSPPFSEAGASAVRALREAGLWERFAALRRHATDRRAWDEWLHGPVARHYQRLGPEGFVRAVREALDGLAARPDLARPLIWLERQLGRATPPPAPAEEAKDPLEELIEAIVAEDEEAIKAIWVGR</sequence>
<proteinExistence type="predicted"/>
<evidence type="ECO:0000256" key="1">
    <source>
        <dbReference type="SAM" id="MobiDB-lite"/>
    </source>
</evidence>
<accession>A0A430UQY6</accession>
<dbReference type="AlphaFoldDB" id="A0A430UQY6"/>
<gene>
    <name evidence="2" type="ORF">CSW27_14220</name>
</gene>
<protein>
    <recommendedName>
        <fullName evidence="4">Helix-turn-helix domain-containing protein</fullName>
    </recommendedName>
</protein>
<comment type="caution">
    <text evidence="2">The sequence shown here is derived from an EMBL/GenBank/DDBJ whole genome shotgun (WGS) entry which is preliminary data.</text>
</comment>
<name>A0A430UQY6_THESC</name>
<dbReference type="Gene3D" id="1.10.10.10">
    <property type="entry name" value="Winged helix-like DNA-binding domain superfamily/Winged helix DNA-binding domain"/>
    <property type="match status" value="1"/>
</dbReference>
<feature type="compositionally biased region" description="Pro residues" evidence="1">
    <location>
        <begin position="176"/>
        <end position="186"/>
    </location>
</feature>
<reference evidence="2 3" key="1">
    <citation type="journal article" date="2019" name="Extremophiles">
        <title>Biogeography of thermophiles and predominance of Thermus scotoductus in domestic water heaters.</title>
        <authorList>
            <person name="Wilpiszeski R.L."/>
            <person name="Zhang Z."/>
            <person name="House C.H."/>
        </authorList>
    </citation>
    <scope>NUCLEOTIDE SEQUENCE [LARGE SCALE GENOMIC DNA]</scope>
    <source>
        <strain evidence="2 3">14_S14</strain>
    </source>
</reference>
<evidence type="ECO:0008006" key="4">
    <source>
        <dbReference type="Google" id="ProtNLM"/>
    </source>
</evidence>
<feature type="compositionally biased region" description="Polar residues" evidence="1">
    <location>
        <begin position="203"/>
        <end position="213"/>
    </location>
</feature>
<dbReference type="Proteomes" id="UP000287155">
    <property type="component" value="Unassembled WGS sequence"/>
</dbReference>
<dbReference type="Pfam" id="PF13730">
    <property type="entry name" value="HTH_36"/>
    <property type="match status" value="1"/>
</dbReference>
<feature type="region of interest" description="Disordered" evidence="1">
    <location>
        <begin position="165"/>
        <end position="213"/>
    </location>
</feature>
<dbReference type="EMBL" id="PEMJ01000379">
    <property type="protein sequence ID" value="RTI10508.1"/>
    <property type="molecule type" value="Genomic_DNA"/>
</dbReference>
<evidence type="ECO:0000313" key="3">
    <source>
        <dbReference type="Proteomes" id="UP000287155"/>
    </source>
</evidence>
<dbReference type="InterPro" id="IPR036388">
    <property type="entry name" value="WH-like_DNA-bd_sf"/>
</dbReference>
<organism evidence="2 3">
    <name type="scientific">Thermus scotoductus</name>
    <dbReference type="NCBI Taxonomy" id="37636"/>
    <lineage>
        <taxon>Bacteria</taxon>
        <taxon>Thermotogati</taxon>
        <taxon>Deinococcota</taxon>
        <taxon>Deinococci</taxon>
        <taxon>Thermales</taxon>
        <taxon>Thermaceae</taxon>
        <taxon>Thermus</taxon>
    </lineage>
</organism>
<evidence type="ECO:0000313" key="2">
    <source>
        <dbReference type="EMBL" id="RTI10508.1"/>
    </source>
</evidence>